<evidence type="ECO:0000313" key="2">
    <source>
        <dbReference type="EMBL" id="TCP49949.1"/>
    </source>
</evidence>
<dbReference type="GO" id="GO:0016811">
    <property type="term" value="F:hydrolase activity, acting on carbon-nitrogen (but not peptide) bonds, in linear amides"/>
    <property type="evidence" value="ECO:0007669"/>
    <property type="project" value="TreeGrafter"/>
</dbReference>
<accession>A0A4R2QM46</accession>
<dbReference type="InterPro" id="IPR003737">
    <property type="entry name" value="GlcNAc_PI_deacetylase-related"/>
</dbReference>
<dbReference type="PANTHER" id="PTHR12993:SF28">
    <property type="entry name" value="LMBE FAMILY PROTEIN"/>
    <property type="match status" value="1"/>
</dbReference>
<dbReference type="Proteomes" id="UP000294911">
    <property type="component" value="Unassembled WGS sequence"/>
</dbReference>
<dbReference type="SUPFAM" id="SSF102588">
    <property type="entry name" value="LmbE-like"/>
    <property type="match status" value="1"/>
</dbReference>
<protein>
    <submittedName>
        <fullName evidence="2">LmbE family N-acetylglucosaminyl deacetylase</fullName>
    </submittedName>
</protein>
<dbReference type="Pfam" id="PF02585">
    <property type="entry name" value="PIG-L"/>
    <property type="match status" value="1"/>
</dbReference>
<name>A0A4R2QM46_9PSEU</name>
<dbReference type="InterPro" id="IPR024078">
    <property type="entry name" value="LmbE-like_dom_sf"/>
</dbReference>
<comment type="caution">
    <text evidence="2">The sequence shown here is derived from an EMBL/GenBank/DDBJ whole genome shotgun (WGS) entry which is preliminary data.</text>
</comment>
<dbReference type="OrthoDB" id="3514174at2"/>
<organism evidence="2 3">
    <name type="scientific">Tamaricihabitans halophyticus</name>
    <dbReference type="NCBI Taxonomy" id="1262583"/>
    <lineage>
        <taxon>Bacteria</taxon>
        <taxon>Bacillati</taxon>
        <taxon>Actinomycetota</taxon>
        <taxon>Actinomycetes</taxon>
        <taxon>Pseudonocardiales</taxon>
        <taxon>Pseudonocardiaceae</taxon>
        <taxon>Tamaricihabitans</taxon>
    </lineage>
</organism>
<dbReference type="EMBL" id="SLXQ01000008">
    <property type="protein sequence ID" value="TCP49949.1"/>
    <property type="molecule type" value="Genomic_DNA"/>
</dbReference>
<keyword evidence="3" id="KW-1185">Reference proteome</keyword>
<proteinExistence type="predicted"/>
<evidence type="ECO:0000313" key="3">
    <source>
        <dbReference type="Proteomes" id="UP000294911"/>
    </source>
</evidence>
<dbReference type="RefSeq" id="WP_132878272.1">
    <property type="nucleotide sequence ID" value="NZ_SLXQ01000008.1"/>
</dbReference>
<dbReference type="Gene3D" id="3.40.50.10320">
    <property type="entry name" value="LmbE-like"/>
    <property type="match status" value="1"/>
</dbReference>
<dbReference type="PANTHER" id="PTHR12993">
    <property type="entry name" value="N-ACETYLGLUCOSAMINYL-PHOSPHATIDYLINOSITOL DE-N-ACETYLASE-RELATED"/>
    <property type="match status" value="1"/>
</dbReference>
<evidence type="ECO:0000256" key="1">
    <source>
        <dbReference type="ARBA" id="ARBA00022833"/>
    </source>
</evidence>
<reference evidence="2 3" key="1">
    <citation type="submission" date="2019-03" db="EMBL/GenBank/DDBJ databases">
        <title>Genomic Encyclopedia of Type Strains, Phase IV (KMG-IV): sequencing the most valuable type-strain genomes for metagenomic binning, comparative biology and taxonomic classification.</title>
        <authorList>
            <person name="Goeker M."/>
        </authorList>
    </citation>
    <scope>NUCLEOTIDE SEQUENCE [LARGE SCALE GENOMIC DNA]</scope>
    <source>
        <strain evidence="2 3">DSM 45765</strain>
    </source>
</reference>
<sequence length="228" mass="24881">MPALRPFPTSWTRAVCVLPHPDDMEYGPAAAAALWVQQGKQLSYVLITSGEAGIDGTAPETAGALREAEEVAAARQVGVEDLEFLRFPDSAIEDTAELRTAIANAVRPREPELIVLLNHHDRWAYGGANTSDHMRAGQAVLGCVAEYSFPRLRWIGIADSPRIDHAVDVTDTMDRGLAALREHRAYLAALGGEQWSVDHVLGNARQAGRMFGTRYAAAFELREHRAGQ</sequence>
<dbReference type="AlphaFoldDB" id="A0A4R2QM46"/>
<keyword evidence="1" id="KW-0862">Zinc</keyword>
<gene>
    <name evidence="2" type="ORF">EV191_10835</name>
</gene>
<dbReference type="GO" id="GO:0016137">
    <property type="term" value="P:glycoside metabolic process"/>
    <property type="evidence" value="ECO:0007669"/>
    <property type="project" value="UniProtKB-ARBA"/>
</dbReference>